<dbReference type="Pfam" id="PF22513">
    <property type="entry name" value="FitA-like_RHH"/>
    <property type="match status" value="1"/>
</dbReference>
<evidence type="ECO:0000313" key="2">
    <source>
        <dbReference type="EMBL" id="QOV92091.1"/>
    </source>
</evidence>
<dbReference type="RefSeq" id="WP_206295421.1">
    <property type="nucleotide sequence ID" value="NZ_CP063458.1"/>
</dbReference>
<reference evidence="2 3" key="1">
    <citation type="submission" date="2020-10" db="EMBL/GenBank/DDBJ databases">
        <title>Wide distribution of Phycisphaera-like planctomycetes from WD2101 soil group in peatlands and genome analysis of the first cultivated representative.</title>
        <authorList>
            <person name="Dedysh S.N."/>
            <person name="Beletsky A.V."/>
            <person name="Ivanova A."/>
            <person name="Kulichevskaya I.S."/>
            <person name="Suzina N.E."/>
            <person name="Philippov D.A."/>
            <person name="Rakitin A.L."/>
            <person name="Mardanov A.V."/>
            <person name="Ravin N.V."/>
        </authorList>
    </citation>
    <scope>NUCLEOTIDE SEQUENCE [LARGE SCALE GENOMIC DNA]</scope>
    <source>
        <strain evidence="2 3">M1803</strain>
    </source>
</reference>
<name>A0A7M2X4W5_9BACT</name>
<dbReference type="AlphaFoldDB" id="A0A7M2X4W5"/>
<dbReference type="InterPro" id="IPR053853">
    <property type="entry name" value="FitA-like_RHH"/>
</dbReference>
<dbReference type="EMBL" id="CP063458">
    <property type="protein sequence ID" value="QOV92091.1"/>
    <property type="molecule type" value="Genomic_DNA"/>
</dbReference>
<evidence type="ECO:0000313" key="3">
    <source>
        <dbReference type="Proteomes" id="UP000593765"/>
    </source>
</evidence>
<dbReference type="Proteomes" id="UP000593765">
    <property type="component" value="Chromosome"/>
</dbReference>
<organism evidence="2 3">
    <name type="scientific">Humisphaera borealis</name>
    <dbReference type="NCBI Taxonomy" id="2807512"/>
    <lineage>
        <taxon>Bacteria</taxon>
        <taxon>Pseudomonadati</taxon>
        <taxon>Planctomycetota</taxon>
        <taxon>Phycisphaerae</taxon>
        <taxon>Tepidisphaerales</taxon>
        <taxon>Tepidisphaeraceae</taxon>
        <taxon>Humisphaera</taxon>
    </lineage>
</organism>
<dbReference type="GO" id="GO:0006355">
    <property type="term" value="P:regulation of DNA-templated transcription"/>
    <property type="evidence" value="ECO:0007669"/>
    <property type="project" value="InterPro"/>
</dbReference>
<accession>A0A7M2X4W5</accession>
<dbReference type="InterPro" id="IPR010985">
    <property type="entry name" value="Ribbon_hlx_hlx"/>
</dbReference>
<evidence type="ECO:0000259" key="1">
    <source>
        <dbReference type="Pfam" id="PF22513"/>
    </source>
</evidence>
<keyword evidence="3" id="KW-1185">Reference proteome</keyword>
<dbReference type="KEGG" id="hbs:IPV69_12350"/>
<sequence>MAEVRVRNVDERILAAFRDVARRRGHSVPEELRRLITEAAVRPRQELIARLDKLKADIFERGGLLPDSTPLIREERDRNG</sequence>
<feature type="domain" description="Antitoxin FitA-like ribbon-helix-helix" evidence="1">
    <location>
        <begin position="2"/>
        <end position="40"/>
    </location>
</feature>
<proteinExistence type="predicted"/>
<dbReference type="SUPFAM" id="SSF47598">
    <property type="entry name" value="Ribbon-helix-helix"/>
    <property type="match status" value="1"/>
</dbReference>
<gene>
    <name evidence="2" type="ORF">IPV69_12350</name>
</gene>
<protein>
    <recommendedName>
        <fullName evidence="1">Antitoxin FitA-like ribbon-helix-helix domain-containing protein</fullName>
    </recommendedName>
</protein>